<evidence type="ECO:0000313" key="2">
    <source>
        <dbReference type="Proteomes" id="UP000013909"/>
    </source>
</evidence>
<keyword evidence="2" id="KW-1185">Reference proteome</keyword>
<protein>
    <submittedName>
        <fullName evidence="1">Uncharacterized protein</fullName>
    </submittedName>
</protein>
<comment type="caution">
    <text evidence="1">The sequence shown here is derived from an EMBL/GenBank/DDBJ whole genome shotgun (WGS) entry which is preliminary data.</text>
</comment>
<organism evidence="1 2">
    <name type="scientific">Lunatimonas lonarensis</name>
    <dbReference type="NCBI Taxonomy" id="1232681"/>
    <lineage>
        <taxon>Bacteria</taxon>
        <taxon>Pseudomonadati</taxon>
        <taxon>Bacteroidota</taxon>
        <taxon>Cytophagia</taxon>
        <taxon>Cytophagales</taxon>
        <taxon>Cyclobacteriaceae</taxon>
    </lineage>
</organism>
<proteinExistence type="predicted"/>
<evidence type="ECO:0000313" key="1">
    <source>
        <dbReference type="EMBL" id="EON76454.1"/>
    </source>
</evidence>
<dbReference type="EMBL" id="AQHR01000085">
    <property type="protein sequence ID" value="EON76454.1"/>
    <property type="molecule type" value="Genomic_DNA"/>
</dbReference>
<gene>
    <name evidence="1" type="ORF">ADIS_2904</name>
</gene>
<dbReference type="AlphaFoldDB" id="R7ZR12"/>
<reference evidence="1 2" key="1">
    <citation type="submission" date="2013-02" db="EMBL/GenBank/DDBJ databases">
        <title>A novel strain isolated from Lonar lake, Maharashtra, India.</title>
        <authorList>
            <person name="Singh A."/>
        </authorList>
    </citation>
    <scope>NUCLEOTIDE SEQUENCE [LARGE SCALE GENOMIC DNA]</scope>
    <source>
        <strain evidence="1 2">AK24</strain>
    </source>
</reference>
<dbReference type="Proteomes" id="UP000013909">
    <property type="component" value="Unassembled WGS sequence"/>
</dbReference>
<accession>R7ZR12</accession>
<sequence length="50" mass="6052">METAKLFRPVRFRKKRTKILYGYGGIVRNFLKKANELDFDTYRTQVIKKL</sequence>
<name>R7ZR12_9BACT</name>